<sequence length="533" mass="59162">MSGNENRGDGRMPGPIDWPGVLPPASQVQQVLERQRELLARPLTDKLADNLEGLRELFRNGSDVVIHEFFIKDGTVAALIYIDGISDIREMDMHILSPLQNAGTGGATDWVSVLARVSISSHTQVRTLQEAVDQVTFGDPVLLMDGAEAGFAFSLQQWNSRAIEEPEAETVVRGPREGFVETLRLNTAMVRRRLQTPALKLKPISIGRYTKTSCVIAYLEGVTDPKLVEEMETRLRRIDIDGVYDSNVIEEMIEDNPLSPFPQLQTTERPDVVCANLLEGRVALMINGTPFTLIAPTSLFSLMQSPEDYYQRWFVSTPIRWIRMMFAFIAVFMPSIYIAVLSFHQEMVPTTLLLTIAKSREQIPFPALVEALLMEVTFEALREAGVRLPKQVGAAVSIVGALVIGQAAIAAGIVSSPMIMVVAITGVASFLIPNYSLGIALRLTRFPIMICAGVLGLYGIVLAALLVLIHMMTLRSFGVPYLSPVAPLQAGQLSDTLLRKPRWMLKTRPHFTRAFWNRRRLGPSYPGKRNDQH</sequence>
<gene>
    <name evidence="5" type="ORF">ACFSW5_18700</name>
</gene>
<feature type="compositionally biased region" description="Basic and acidic residues" evidence="3">
    <location>
        <begin position="1"/>
        <end position="10"/>
    </location>
</feature>
<proteinExistence type="inferred from homology"/>
<dbReference type="Proteomes" id="UP001597493">
    <property type="component" value="Unassembled WGS sequence"/>
</dbReference>
<feature type="region of interest" description="Disordered" evidence="3">
    <location>
        <begin position="1"/>
        <end position="21"/>
    </location>
</feature>
<dbReference type="InterPro" id="IPR050768">
    <property type="entry name" value="UPF0353/GerABKA_families"/>
</dbReference>
<evidence type="ECO:0000313" key="5">
    <source>
        <dbReference type="EMBL" id="MFD2662290.1"/>
    </source>
</evidence>
<dbReference type="RefSeq" id="WP_379276334.1">
    <property type="nucleotide sequence ID" value="NZ_JBHUGT010000022.1"/>
</dbReference>
<evidence type="ECO:0000313" key="6">
    <source>
        <dbReference type="Proteomes" id="UP001597493"/>
    </source>
</evidence>
<dbReference type="PANTHER" id="PTHR22550:SF5">
    <property type="entry name" value="LEUCINE ZIPPER PROTEIN 4"/>
    <property type="match status" value="1"/>
</dbReference>
<protein>
    <submittedName>
        <fullName evidence="5">Spore germination protein</fullName>
    </submittedName>
</protein>
<dbReference type="EMBL" id="JBHUMY010000025">
    <property type="protein sequence ID" value="MFD2662290.1"/>
    <property type="molecule type" value="Genomic_DNA"/>
</dbReference>
<feature type="transmembrane region" description="Helical" evidence="4">
    <location>
        <begin position="448"/>
        <end position="469"/>
    </location>
</feature>
<evidence type="ECO:0000256" key="2">
    <source>
        <dbReference type="ARBA" id="ARBA00023136"/>
    </source>
</evidence>
<keyword evidence="2 4" id="KW-0472">Membrane</keyword>
<evidence type="ECO:0000256" key="4">
    <source>
        <dbReference type="SAM" id="Phobius"/>
    </source>
</evidence>
<comment type="similarity">
    <text evidence="1">Belongs to the GerABKA family.</text>
</comment>
<dbReference type="PIRSF" id="PIRSF005690">
    <property type="entry name" value="GerBA"/>
    <property type="match status" value="1"/>
</dbReference>
<dbReference type="InterPro" id="IPR004995">
    <property type="entry name" value="Spore_Ger"/>
</dbReference>
<accession>A0ABW5R1N1</accession>
<organism evidence="5 6">
    <name type="scientific">Paenibacillus thailandensis</name>
    <dbReference type="NCBI Taxonomy" id="393250"/>
    <lineage>
        <taxon>Bacteria</taxon>
        <taxon>Bacillati</taxon>
        <taxon>Bacillota</taxon>
        <taxon>Bacilli</taxon>
        <taxon>Bacillales</taxon>
        <taxon>Paenibacillaceae</taxon>
        <taxon>Paenibacillus</taxon>
    </lineage>
</organism>
<dbReference type="Pfam" id="PF03323">
    <property type="entry name" value="GerA"/>
    <property type="match status" value="1"/>
</dbReference>
<reference evidence="6" key="1">
    <citation type="journal article" date="2019" name="Int. J. Syst. Evol. Microbiol.">
        <title>The Global Catalogue of Microorganisms (GCM) 10K type strain sequencing project: providing services to taxonomists for standard genome sequencing and annotation.</title>
        <authorList>
            <consortium name="The Broad Institute Genomics Platform"/>
            <consortium name="The Broad Institute Genome Sequencing Center for Infectious Disease"/>
            <person name="Wu L."/>
            <person name="Ma J."/>
        </authorList>
    </citation>
    <scope>NUCLEOTIDE SEQUENCE [LARGE SCALE GENOMIC DNA]</scope>
    <source>
        <strain evidence="6">TISTR 1827</strain>
    </source>
</reference>
<keyword evidence="6" id="KW-1185">Reference proteome</keyword>
<feature type="transmembrane region" description="Helical" evidence="4">
    <location>
        <begin position="324"/>
        <end position="343"/>
    </location>
</feature>
<evidence type="ECO:0000256" key="3">
    <source>
        <dbReference type="SAM" id="MobiDB-lite"/>
    </source>
</evidence>
<keyword evidence="4" id="KW-0812">Transmembrane</keyword>
<keyword evidence="4" id="KW-1133">Transmembrane helix</keyword>
<comment type="caution">
    <text evidence="5">The sequence shown here is derived from an EMBL/GenBank/DDBJ whole genome shotgun (WGS) entry which is preliminary data.</text>
</comment>
<name>A0ABW5R1N1_9BACL</name>
<feature type="transmembrane region" description="Helical" evidence="4">
    <location>
        <begin position="419"/>
        <end position="441"/>
    </location>
</feature>
<evidence type="ECO:0000256" key="1">
    <source>
        <dbReference type="ARBA" id="ARBA00005278"/>
    </source>
</evidence>
<feature type="transmembrane region" description="Helical" evidence="4">
    <location>
        <begin position="393"/>
        <end position="413"/>
    </location>
</feature>
<dbReference type="PANTHER" id="PTHR22550">
    <property type="entry name" value="SPORE GERMINATION PROTEIN"/>
    <property type="match status" value="1"/>
</dbReference>